<sequence length="1015" mass="110982">MSDVQLYLLEANANNKTGALEIAARTATKLQQRTLKLIDLVTSLEPHINDKDNGSIRANSVAYLADVIAALPLKVLSMQERRLLCDFILGRLEGDTEGVGASARALLALEALGKWDSSTAQKVLRTFVNNTHPLRQFKLQTERYAVVQLIDLLLAKYRDAMRELHDEDHEFMSGFISYWEGEKDPRNLMIIFSLLQVPMTEWDVHAHAQDLFDSVFNYFPITFKPPPDDPYGITSQDLKNRLRDCIAAISDFAPYAFPQLLDKLDSTSMNTKRDVLQALQACIADYEAKTINLYSVTLWDALKFEVLNVQEEDLAEEALKALALIAAKFSDYGEGPLNAYLRPVIKECNEHLEDAPTKQSEAAGRILHALVGSAPQAADKVSKGILPVLFALYNGSESITKRRGLLEALNQITAAHVKLTEQHPGTDCRALQTFAGDAVDAMIRALISAPKSEVSFRMASLTGVAQLVSVPGVLSDKQIDQAVDTVTNLVLHEQLQGHGDIRTPAIQALSSMALNVPQTVRDRSVPAFMVELPDVLEGNSVPAAVLEAFAQLASERQIFETVVLRLKNKLRSARHQAASRAYQRALLFAILYAFTFGSPARDDGVIRSAYYADYAEPLASDFVKDVSSETDLVAADVVGRISNIILRSQSVHFQSTMYHKNLEWLSPGEDAADTAKQRAEHVTPFLLYYYAAMRPGVVDAAEVVGLLKQQAVSALSVGNSSQASATTLRLVSLLVNKFANPKTMQAILAETGLEVDTLTRDGSSPQAVQAAFAVTKGLLVQGKSGALTTRYLQSLLSLLSTSDSTTAHHFTTLLVPDEILSKENHCLISGLYKQKLFNQAIPLLTAAIRTATPLQKPAYLIALSGLLRHLPYSILSPSLATLTPPLLQTLDLTSTSDITSPAAADQAVKTSALIIFESALMHDPSLLAEHTSSLVTRLLNSTASPTNGASVRAKALQCLALVPRQLKREAVVPYRRQVVRRLLACLDDGRRSVRGEAVRCRTAWLGLDEGGEEED</sequence>
<evidence type="ECO:0000313" key="8">
    <source>
        <dbReference type="EMBL" id="TKA83517.1"/>
    </source>
</evidence>
<feature type="domain" description="MMS19 C-terminal" evidence="6">
    <location>
        <begin position="545"/>
        <end position="963"/>
    </location>
</feature>
<keyword evidence="4 5" id="KW-0539">Nucleus</keyword>
<evidence type="ECO:0000313" key="9">
    <source>
        <dbReference type="Proteomes" id="UP000309340"/>
    </source>
</evidence>
<dbReference type="SUPFAM" id="SSF48371">
    <property type="entry name" value="ARM repeat"/>
    <property type="match status" value="1"/>
</dbReference>
<dbReference type="InterPro" id="IPR011989">
    <property type="entry name" value="ARM-like"/>
</dbReference>
<dbReference type="InterPro" id="IPR039920">
    <property type="entry name" value="MMS19"/>
</dbReference>
<dbReference type="Gene3D" id="1.25.10.10">
    <property type="entry name" value="Leucine-rich Repeat Variant"/>
    <property type="match status" value="2"/>
</dbReference>
<dbReference type="GO" id="GO:0005634">
    <property type="term" value="C:nucleus"/>
    <property type="evidence" value="ECO:0007669"/>
    <property type="project" value="UniProtKB-SubCell"/>
</dbReference>
<keyword evidence="5" id="KW-0234">DNA repair</keyword>
<proteinExistence type="inferred from homology"/>
<dbReference type="Pfam" id="PF12460">
    <property type="entry name" value="MMS19_C"/>
    <property type="match status" value="1"/>
</dbReference>
<dbReference type="GO" id="GO:0006281">
    <property type="term" value="P:DNA repair"/>
    <property type="evidence" value="ECO:0007669"/>
    <property type="project" value="UniProtKB-UniRule"/>
</dbReference>
<dbReference type="PANTHER" id="PTHR12891">
    <property type="entry name" value="DNA REPAIR/TRANSCRIPTION PROTEIN MET18/MMS19"/>
    <property type="match status" value="1"/>
</dbReference>
<dbReference type="GO" id="GO:0097361">
    <property type="term" value="C:cytosolic [4Fe-4S] assembly targeting complex"/>
    <property type="evidence" value="ECO:0007669"/>
    <property type="project" value="UniProtKB-UniRule"/>
</dbReference>
<keyword evidence="3" id="KW-0677">Repeat</keyword>
<gene>
    <name evidence="8" type="ORF">B0A55_00499</name>
</gene>
<dbReference type="EMBL" id="NAJQ01000007">
    <property type="protein sequence ID" value="TKA83517.1"/>
    <property type="molecule type" value="Genomic_DNA"/>
</dbReference>
<keyword evidence="5" id="KW-0227">DNA damage</keyword>
<dbReference type="OrthoDB" id="342900at2759"/>
<reference evidence="8 9" key="1">
    <citation type="submission" date="2017-03" db="EMBL/GenBank/DDBJ databases">
        <title>Genomes of endolithic fungi from Antarctica.</title>
        <authorList>
            <person name="Coleine C."/>
            <person name="Masonjones S."/>
            <person name="Stajich J.E."/>
        </authorList>
    </citation>
    <scope>NUCLEOTIDE SEQUENCE [LARGE SCALE GENOMIC DNA]</scope>
    <source>
        <strain evidence="8 9">CCFEE 5184</strain>
    </source>
</reference>
<feature type="domain" description="MMS19 N-terminal" evidence="7">
    <location>
        <begin position="41"/>
        <end position="308"/>
    </location>
</feature>
<evidence type="ECO:0000259" key="6">
    <source>
        <dbReference type="Pfam" id="PF12460"/>
    </source>
</evidence>
<dbReference type="InterPro" id="IPR024687">
    <property type="entry name" value="MMS19_C"/>
</dbReference>
<dbReference type="Proteomes" id="UP000309340">
    <property type="component" value="Unassembled WGS sequence"/>
</dbReference>
<dbReference type="PANTHER" id="PTHR12891:SF0">
    <property type="entry name" value="MMS19 NUCLEOTIDE EXCISION REPAIR PROTEIN HOMOLOG"/>
    <property type="match status" value="1"/>
</dbReference>
<dbReference type="Pfam" id="PF14500">
    <property type="entry name" value="MMS19_N"/>
    <property type="match status" value="1"/>
</dbReference>
<comment type="caution">
    <text evidence="8">The sequence shown here is derived from an EMBL/GenBank/DDBJ whole genome shotgun (WGS) entry which is preliminary data.</text>
</comment>
<accession>A0A4U0Y270</accession>
<dbReference type="STRING" id="329884.A0A4U0Y270"/>
<dbReference type="InterPro" id="IPR029240">
    <property type="entry name" value="MMS19_N"/>
</dbReference>
<organism evidence="8 9">
    <name type="scientific">Friedmanniomyces simplex</name>
    <dbReference type="NCBI Taxonomy" id="329884"/>
    <lineage>
        <taxon>Eukaryota</taxon>
        <taxon>Fungi</taxon>
        <taxon>Dikarya</taxon>
        <taxon>Ascomycota</taxon>
        <taxon>Pezizomycotina</taxon>
        <taxon>Dothideomycetes</taxon>
        <taxon>Dothideomycetidae</taxon>
        <taxon>Mycosphaerellales</taxon>
        <taxon>Teratosphaeriaceae</taxon>
        <taxon>Friedmanniomyces</taxon>
    </lineage>
</organism>
<dbReference type="GO" id="GO:0051604">
    <property type="term" value="P:protein maturation"/>
    <property type="evidence" value="ECO:0007669"/>
    <property type="project" value="UniProtKB-UniRule"/>
</dbReference>
<comment type="subcellular location">
    <subcellularLocation>
        <location evidence="1 5">Nucleus</location>
    </subcellularLocation>
</comment>
<dbReference type="GO" id="GO:0016226">
    <property type="term" value="P:iron-sulfur cluster assembly"/>
    <property type="evidence" value="ECO:0007669"/>
    <property type="project" value="UniProtKB-UniRule"/>
</dbReference>
<protein>
    <recommendedName>
        <fullName evidence="5">MMS19 nucleotide excision repair protein</fullName>
    </recommendedName>
</protein>
<evidence type="ECO:0000256" key="3">
    <source>
        <dbReference type="ARBA" id="ARBA00022737"/>
    </source>
</evidence>
<dbReference type="InterPro" id="IPR016024">
    <property type="entry name" value="ARM-type_fold"/>
</dbReference>
<evidence type="ECO:0000256" key="5">
    <source>
        <dbReference type="RuleBase" id="RU367072"/>
    </source>
</evidence>
<comment type="function">
    <text evidence="5">Key component of the cytosolic iron-sulfur protein assembly (CIA) complex, a multiprotein complex that mediates the incorporation of iron-sulfur cluster into apoproteins specifically involved in DNA metabolism and genomic integrity. In the CIA complex, MMS19 acts as an adapter between early-acting CIA components and a subset of cellular target iron-sulfur proteins.</text>
</comment>
<evidence type="ECO:0000259" key="7">
    <source>
        <dbReference type="Pfam" id="PF14500"/>
    </source>
</evidence>
<evidence type="ECO:0000256" key="2">
    <source>
        <dbReference type="ARBA" id="ARBA00009340"/>
    </source>
</evidence>
<comment type="similarity">
    <text evidence="2 5">Belongs to the MET18/MMS19 family.</text>
</comment>
<name>A0A4U0Y270_9PEZI</name>
<keyword evidence="9" id="KW-1185">Reference proteome</keyword>
<evidence type="ECO:0000256" key="4">
    <source>
        <dbReference type="ARBA" id="ARBA00023242"/>
    </source>
</evidence>
<evidence type="ECO:0000256" key="1">
    <source>
        <dbReference type="ARBA" id="ARBA00004123"/>
    </source>
</evidence>
<dbReference type="AlphaFoldDB" id="A0A4U0Y270"/>